<accession>A0A4E0RIP1</accession>
<comment type="caution">
    <text evidence="2">The sequence shown here is derived from an EMBL/GenBank/DDBJ whole genome shotgun (WGS) entry which is preliminary data.</text>
</comment>
<feature type="compositionally biased region" description="Basic and acidic residues" evidence="1">
    <location>
        <begin position="54"/>
        <end position="66"/>
    </location>
</feature>
<keyword evidence="3" id="KW-1185">Reference proteome</keyword>
<name>A0A4E0RIP1_FASHE</name>
<dbReference type="AlphaFoldDB" id="A0A4E0RIP1"/>
<dbReference type="EMBL" id="JXXN02004106">
    <property type="protein sequence ID" value="THD20877.1"/>
    <property type="molecule type" value="Genomic_DNA"/>
</dbReference>
<evidence type="ECO:0000313" key="3">
    <source>
        <dbReference type="Proteomes" id="UP000230066"/>
    </source>
</evidence>
<protein>
    <submittedName>
        <fullName evidence="2">Uncharacterized protein</fullName>
    </submittedName>
</protein>
<proteinExistence type="predicted"/>
<feature type="region of interest" description="Disordered" evidence="1">
    <location>
        <begin position="1"/>
        <end position="85"/>
    </location>
</feature>
<feature type="compositionally biased region" description="Polar residues" evidence="1">
    <location>
        <begin position="21"/>
        <end position="46"/>
    </location>
</feature>
<gene>
    <name evidence="2" type="ORF">D915_008257</name>
</gene>
<reference evidence="2" key="1">
    <citation type="submission" date="2019-03" db="EMBL/GenBank/DDBJ databases">
        <title>Improved annotation for the trematode Fasciola hepatica.</title>
        <authorList>
            <person name="Choi Y.-J."/>
            <person name="Martin J."/>
            <person name="Mitreva M."/>
        </authorList>
    </citation>
    <scope>NUCLEOTIDE SEQUENCE [LARGE SCALE GENOMIC DNA]</scope>
</reference>
<organism evidence="2 3">
    <name type="scientific">Fasciola hepatica</name>
    <name type="common">Liver fluke</name>
    <dbReference type="NCBI Taxonomy" id="6192"/>
    <lineage>
        <taxon>Eukaryota</taxon>
        <taxon>Metazoa</taxon>
        <taxon>Spiralia</taxon>
        <taxon>Lophotrochozoa</taxon>
        <taxon>Platyhelminthes</taxon>
        <taxon>Trematoda</taxon>
        <taxon>Digenea</taxon>
        <taxon>Plagiorchiida</taxon>
        <taxon>Echinostomata</taxon>
        <taxon>Echinostomatoidea</taxon>
        <taxon>Fasciolidae</taxon>
        <taxon>Fasciola</taxon>
    </lineage>
</organism>
<evidence type="ECO:0000313" key="2">
    <source>
        <dbReference type="EMBL" id="THD20877.1"/>
    </source>
</evidence>
<feature type="compositionally biased region" description="Basic and acidic residues" evidence="1">
    <location>
        <begin position="76"/>
        <end position="85"/>
    </location>
</feature>
<dbReference type="Proteomes" id="UP000230066">
    <property type="component" value="Unassembled WGS sequence"/>
</dbReference>
<evidence type="ECO:0000256" key="1">
    <source>
        <dbReference type="SAM" id="MobiDB-lite"/>
    </source>
</evidence>
<sequence>MKPPLAVEYTDGNRAERASSKRIQTTDSRDQNNSVDGLTTSGNRMSKTVDGLDSDCKTSKSQHNLDGEPSSGKQRISFDTDAKDDDNIKLTTNRVADFVQVQPKCR</sequence>